<accession>A0A2K8KYE8</accession>
<name>A0A2K8KYE8_MARES</name>
<evidence type="ECO:0000313" key="2">
    <source>
        <dbReference type="Proteomes" id="UP000231701"/>
    </source>
</evidence>
<dbReference type="Proteomes" id="UP000231701">
    <property type="component" value="Chromosome"/>
</dbReference>
<dbReference type="SUPFAM" id="SSF53474">
    <property type="entry name" value="alpha/beta-Hydrolases"/>
    <property type="match status" value="1"/>
</dbReference>
<evidence type="ECO:0000313" key="1">
    <source>
        <dbReference type="EMBL" id="ATX79782.1"/>
    </source>
</evidence>
<dbReference type="KEGG" id="maes:Ga0123461_1366"/>
<dbReference type="AlphaFoldDB" id="A0A2K8KYE8"/>
<proteinExistence type="predicted"/>
<evidence type="ECO:0008006" key="3">
    <source>
        <dbReference type="Google" id="ProtNLM"/>
    </source>
</evidence>
<gene>
    <name evidence="1" type="ORF">Ga0123461_1366</name>
</gene>
<dbReference type="InterPro" id="IPR029058">
    <property type="entry name" value="AB_hydrolase_fold"/>
</dbReference>
<dbReference type="Gene3D" id="3.40.50.1820">
    <property type="entry name" value="alpha/beta hydrolase"/>
    <property type="match status" value="1"/>
</dbReference>
<keyword evidence="2" id="KW-1185">Reference proteome</keyword>
<reference evidence="1 2" key="1">
    <citation type="submission" date="2016-12" db="EMBL/GenBank/DDBJ databases">
        <title>Isolation and genomic insights into novel planktonic Zetaproteobacteria from stratified waters of the Chesapeake Bay.</title>
        <authorList>
            <person name="McAllister S.M."/>
            <person name="Kato S."/>
            <person name="Chan C.S."/>
            <person name="Chiu B.K."/>
            <person name="Field E.K."/>
        </authorList>
    </citation>
    <scope>NUCLEOTIDE SEQUENCE [LARGE SCALE GENOMIC DNA]</scope>
    <source>
        <strain evidence="1 2">CP-5</strain>
    </source>
</reference>
<protein>
    <recommendedName>
        <fullName evidence="3">PGAP1-like protein</fullName>
    </recommendedName>
</protein>
<sequence length="108" mass="11741">MVVSHSMGTIVAYDVLRAIGKKHPQLKVARFVTIGSPLGLPHVKYKIAKENDAVRTPSVVQQWSNFADRRDPVALDVHLADDYAANAAGVQVSDGLVSNDWSGLHHKS</sequence>
<dbReference type="EMBL" id="CP018799">
    <property type="protein sequence ID" value="ATX79782.1"/>
    <property type="molecule type" value="Genomic_DNA"/>
</dbReference>
<organism evidence="1 2">
    <name type="scientific">Mariprofundus aestuarium</name>
    <dbReference type="NCBI Taxonomy" id="1921086"/>
    <lineage>
        <taxon>Bacteria</taxon>
        <taxon>Pseudomonadati</taxon>
        <taxon>Pseudomonadota</taxon>
        <taxon>Candidatius Mariprofundia</taxon>
        <taxon>Mariprofundales</taxon>
        <taxon>Mariprofundaceae</taxon>
        <taxon>Mariprofundus</taxon>
    </lineage>
</organism>